<organism evidence="1 2">
    <name type="scientific">Panagrolaimus sp. ES5</name>
    <dbReference type="NCBI Taxonomy" id="591445"/>
    <lineage>
        <taxon>Eukaryota</taxon>
        <taxon>Metazoa</taxon>
        <taxon>Ecdysozoa</taxon>
        <taxon>Nematoda</taxon>
        <taxon>Chromadorea</taxon>
        <taxon>Rhabditida</taxon>
        <taxon>Tylenchina</taxon>
        <taxon>Panagrolaimomorpha</taxon>
        <taxon>Panagrolaimoidea</taxon>
        <taxon>Panagrolaimidae</taxon>
        <taxon>Panagrolaimus</taxon>
    </lineage>
</organism>
<evidence type="ECO:0000313" key="2">
    <source>
        <dbReference type="WBParaSite" id="ES5_v2.g9327.t1"/>
    </source>
</evidence>
<reference evidence="2" key="1">
    <citation type="submission" date="2022-11" db="UniProtKB">
        <authorList>
            <consortium name="WormBaseParasite"/>
        </authorList>
    </citation>
    <scope>IDENTIFICATION</scope>
</reference>
<proteinExistence type="predicted"/>
<dbReference type="Proteomes" id="UP000887579">
    <property type="component" value="Unplaced"/>
</dbReference>
<dbReference type="WBParaSite" id="ES5_v2.g9327.t1">
    <property type="protein sequence ID" value="ES5_v2.g9327.t1"/>
    <property type="gene ID" value="ES5_v2.g9327"/>
</dbReference>
<name>A0AC34GX11_9BILA</name>
<protein>
    <submittedName>
        <fullName evidence="2">SEC7 domain-containing protein</fullName>
    </submittedName>
</protein>
<accession>A0AC34GX11</accession>
<sequence>MANYLYLVQGEMKAVVAILKTPSRSQWGGYIPTEDSDPLLRTFADLRDVFNSVSDLTDVSPQEFISPFLDVITASKPNAAAVTRSLRALKRFLVTGVIPDDGIKIVRVSESIAKAVTQTKFFTNDIPRDEGVLLASLGVMSAIFQSPCGRFLTDESVCSILQCCFRIRFDNMNGPILHELAEDTLANIASVMFSRLPTFKQDFRHPYMKKLLKISIGTSKLKRVAQTKLDSLPPAKEIGDDNQQPPPVENETASEVPANIGEIVEEKALVGSVPDDVEILQHPVTTLTNDQQIENEPEAPVETSQENEGDNEEEEEPEIFDPDFNRNANLSAHIPYGLPSVREFLRFLAGLMDSSDQANPDPFVLLGLRLYTTALEVGAEYIAQCNFLMKLVKDDLSYNLLHLLDSSRLRIFAAANHAWFLMILVMRSALKFQIEKYFVKIGVLIASDSLTVTNEIKEIALESLVQLFCIPNLITQLFLCYDLSYYSSDVFKDLVRILHENVFSTSGMLEPRHILALDALGAIVDHFLKSSQFTRTAESINQIPPGLENYLDCSPSERLIRKEHIRNASKAFNQKPKKGVEYLIENKMFAHEPPTPDDIAQFLLITPYLDKKKIGLYLCERDNPEILPAFVNLFKFENQRLDVALRCFLDSFRLPGEAAEISKILQAFADYWYEANGRPYANSDAAFTLAYAIIMLNMDQHNPQVRRNQQPMDSNAFKRNLSGTNGGENFTPELLDEIYVAIKENEIIIPTEHSGPIRETYEWQILLRKGEEEEHKFVDQSIQLDNYELFQISWGNVSSALCFVVDKSENPSIIAKAMNYYRKCVNLSVRYGMCEVCDNLIIQLHKFASFIPGIEALHEKDDEAASQHILSYKNVEYAVCNFAENKKSRLALSTMLELIHANGDFLRESWKNVLDTVIQLYRAQLLPTSITHVEDFVDPKGYVSIEPYYNQKENEYKNEGGFLSWLRLTNADHPIKLASEKEELKNSSFQFVTQCHPENLIVDSKYFVLSSLNELLNHIMHGCRIIKDSAALKSDKKNGRLPLQYEEMLVFLTELTVSIIMENKDRLSRIWDKVKAHFEFLLTNFGRNPRIPQRAAVGLLRITNRNLFRLKDEISNDVIQSLSLLFKLNPPGLFMFSRDIAFGLHDLLRSNAANLHEARHWRVLFALLEAVGAAVYPDEILDAHVSQNESRQTDSEQITKPRFYHERGYVSDDALSIKQKPLEHGSSTVSVGSVGTDWIHVSNSEINSHQNIMPQNTKVKVFERGTIVLVPNISRHDTHAFLKVTETLVFLVRDAAHVTPENFESCVQCLRSMIEASLDGGKNAVVTVNEKKTDEDDEDQERRQPDDKKPDVRYAQASHQLLDITFTLHVKVHEIYTNWAMSDSKVTASIPYLWENCWRPLLQAMARLCCDNRREIRMQALTTLQRAMLLPEFSNMEPQQWENCYADVLFPLLLKLLDNISPKEPFDVEETRVRAIQLISKVLLNHLNKLTVLPTFGALFIRILDFMRRYWNCERSELLKEAIPESLKNMILVLDNSGIFVASPELYTATLEGLKPFLPELVEEIMQNLPVKHQDAYRQRSTVTSPASDVTPVQSPPQYVSPPASSPQSPSNEPVIPSPQHLPSLHPPSPPVMSPPSFVIEQTMSMAPSHFEQSPPHPHQSPVHPQQSPTHPQQYYHEQMYHQTPSHPYYSPSQVHAGYTPSSPIMTASSGIEQPVPMASSPTHPQQSPTHPQQSPQHPQQFYHEQMYHQTPNPSYYSPTQMNAGYYPQVNQYSQQMPQQTYAVGQHIPGIGYVNPEAQQQQQWNYSQNLHNAYNPNVQWTPQQPYTAPESTSSPFTEVQPQTFQEDRSK</sequence>
<evidence type="ECO:0000313" key="1">
    <source>
        <dbReference type="Proteomes" id="UP000887579"/>
    </source>
</evidence>